<evidence type="ECO:0000256" key="5">
    <source>
        <dbReference type="ARBA" id="ARBA00023163"/>
    </source>
</evidence>
<feature type="compositionally biased region" description="Low complexity" evidence="7">
    <location>
        <begin position="81"/>
        <end position="92"/>
    </location>
</feature>
<keyword evidence="4" id="KW-0238">DNA-binding</keyword>
<feature type="region of interest" description="Disordered" evidence="7">
    <location>
        <begin position="588"/>
        <end position="607"/>
    </location>
</feature>
<dbReference type="Gene3D" id="4.10.240.10">
    <property type="entry name" value="Zn(2)-C6 fungal-type DNA-binding domain"/>
    <property type="match status" value="1"/>
</dbReference>
<dbReference type="AlphaFoldDB" id="A0A1Y2EPZ7"/>
<evidence type="ECO:0000313" key="9">
    <source>
        <dbReference type="EMBL" id="ORY73629.1"/>
    </source>
</evidence>
<keyword evidence="3" id="KW-0805">Transcription regulation</keyword>
<dbReference type="STRING" id="106004.A0A1Y2EPZ7"/>
<dbReference type="InterPro" id="IPR007219">
    <property type="entry name" value="XnlR_reg_dom"/>
</dbReference>
<keyword evidence="10" id="KW-1185">Reference proteome</keyword>
<evidence type="ECO:0000256" key="4">
    <source>
        <dbReference type="ARBA" id="ARBA00023125"/>
    </source>
</evidence>
<dbReference type="GO" id="GO:0008270">
    <property type="term" value="F:zinc ion binding"/>
    <property type="evidence" value="ECO:0007669"/>
    <property type="project" value="InterPro"/>
</dbReference>
<evidence type="ECO:0000256" key="2">
    <source>
        <dbReference type="ARBA" id="ARBA00022723"/>
    </source>
</evidence>
<dbReference type="EMBL" id="MCGR01000045">
    <property type="protein sequence ID" value="ORY73629.1"/>
    <property type="molecule type" value="Genomic_DNA"/>
</dbReference>
<dbReference type="GO" id="GO:0000976">
    <property type="term" value="F:transcription cis-regulatory region binding"/>
    <property type="evidence" value="ECO:0007669"/>
    <property type="project" value="TreeGrafter"/>
</dbReference>
<dbReference type="CDD" id="cd00067">
    <property type="entry name" value="GAL4"/>
    <property type="match status" value="1"/>
</dbReference>
<dbReference type="InterPro" id="IPR001138">
    <property type="entry name" value="Zn2Cys6_DnaBD"/>
</dbReference>
<name>A0A1Y2EPZ7_9BASI</name>
<dbReference type="SMART" id="SM00906">
    <property type="entry name" value="Fungal_trans"/>
    <property type="match status" value="1"/>
</dbReference>
<sequence length="701" mass="77157">MMADEEQPVDGEGGGQRSVSSTAAGDSATKISCLACRAAKRKCSTAGVTAVCQRCRSQSLLCEYKKHNRGRKKQLPPPSDPAASSSQASTSAVPLLSSNNTPSLNIPHAPSQSTSASFAPPPNQPPSSAATAPPPHQTQVEGTSIRQVSFSHVIPNEGDSSPYLAGSSNMAPQGAQGPSFDLLRVECPDAVQAGLLTAAEASELFASYYEHLNIFLPVLDPTLHTPSYCTETSPLLFTSILAVTSKIVRPRIYSSCLVLANKLFAQAVEYGLCSIEVVQATILLTHFKKAEDSTSWRRTGYAIRMAQELGLHKKRKGGLSAEEREARHVLNSERTWLNLIVADYHLAIHHSLPRMITDDDEDYLSWSWTEGEAHLFCAGDAILAPWIAFSRMCRLFSDMLSAMDGDPSNLRLLSWLDHEWKRWKTRWLNREDDRLRPQHVSTLRLCDAFFRFHLAEYRLLFIVRYGSEGRSLDTSQPTALSFAFGECADAALGVATVFQSDFSLPGYLASCFNLAWVALAVCSVWLVKNIAAMEDSERTRTIGVLSAVQASIESVASPAEDMITYMHRLLKRLLDNISLSWQLPHLSPNSQPTPLRQHPPSSNAAPPTFNLDAFNFNTLNVPAPWDTSTAQDTIRDELWFSQLPTLPSLREVPRPSPQAGPSSSQIQPHSSGDTEPNHQQLPMFFPPNDDDFWKLVFPAVV</sequence>
<proteinExistence type="predicted"/>
<feature type="region of interest" description="Disordered" evidence="7">
    <location>
        <begin position="648"/>
        <end position="685"/>
    </location>
</feature>
<evidence type="ECO:0000256" key="6">
    <source>
        <dbReference type="ARBA" id="ARBA00023242"/>
    </source>
</evidence>
<feature type="compositionally biased region" description="Polar residues" evidence="7">
    <location>
        <begin position="588"/>
        <end position="605"/>
    </location>
</feature>
<keyword evidence="5" id="KW-0804">Transcription</keyword>
<protein>
    <recommendedName>
        <fullName evidence="8">Zn(2)-C6 fungal-type domain-containing protein</fullName>
    </recommendedName>
</protein>
<evidence type="ECO:0000313" key="10">
    <source>
        <dbReference type="Proteomes" id="UP000193467"/>
    </source>
</evidence>
<dbReference type="CDD" id="cd12148">
    <property type="entry name" value="fungal_TF_MHR"/>
    <property type="match status" value="1"/>
</dbReference>
<feature type="region of interest" description="Disordered" evidence="7">
    <location>
        <begin position="1"/>
        <end position="27"/>
    </location>
</feature>
<dbReference type="PANTHER" id="PTHR31845:SF17">
    <property type="entry name" value="ZN(II)2CYS6 TRANSCRIPTION FACTOR (EUROFUNG)"/>
    <property type="match status" value="1"/>
</dbReference>
<evidence type="ECO:0000256" key="1">
    <source>
        <dbReference type="ARBA" id="ARBA00004123"/>
    </source>
</evidence>
<feature type="compositionally biased region" description="Polar residues" evidence="7">
    <location>
        <begin position="96"/>
        <end position="114"/>
    </location>
</feature>
<comment type="subcellular location">
    <subcellularLocation>
        <location evidence="1">Nucleus</location>
    </subcellularLocation>
</comment>
<organism evidence="9 10">
    <name type="scientific">Leucosporidium creatinivorum</name>
    <dbReference type="NCBI Taxonomy" id="106004"/>
    <lineage>
        <taxon>Eukaryota</taxon>
        <taxon>Fungi</taxon>
        <taxon>Dikarya</taxon>
        <taxon>Basidiomycota</taxon>
        <taxon>Pucciniomycotina</taxon>
        <taxon>Microbotryomycetes</taxon>
        <taxon>Leucosporidiales</taxon>
        <taxon>Leucosporidium</taxon>
    </lineage>
</organism>
<feature type="domain" description="Zn(2)-C6 fungal-type" evidence="8">
    <location>
        <begin position="32"/>
        <end position="64"/>
    </location>
</feature>
<dbReference type="OrthoDB" id="3163292at2759"/>
<accession>A0A1Y2EPZ7</accession>
<keyword evidence="6" id="KW-0539">Nucleus</keyword>
<feature type="compositionally biased region" description="Polar residues" evidence="7">
    <location>
        <begin position="659"/>
        <end position="680"/>
    </location>
</feature>
<comment type="caution">
    <text evidence="9">The sequence shown here is derived from an EMBL/GenBank/DDBJ whole genome shotgun (WGS) entry which is preliminary data.</text>
</comment>
<evidence type="ECO:0000256" key="7">
    <source>
        <dbReference type="SAM" id="MobiDB-lite"/>
    </source>
</evidence>
<dbReference type="InParanoid" id="A0A1Y2EPZ7"/>
<dbReference type="GO" id="GO:0006351">
    <property type="term" value="P:DNA-templated transcription"/>
    <property type="evidence" value="ECO:0007669"/>
    <property type="project" value="InterPro"/>
</dbReference>
<reference evidence="9 10" key="1">
    <citation type="submission" date="2016-07" db="EMBL/GenBank/DDBJ databases">
        <title>Pervasive Adenine N6-methylation of Active Genes in Fungi.</title>
        <authorList>
            <consortium name="DOE Joint Genome Institute"/>
            <person name="Mondo S.J."/>
            <person name="Dannebaum R.O."/>
            <person name="Kuo R.C."/>
            <person name="Labutti K."/>
            <person name="Haridas S."/>
            <person name="Kuo A."/>
            <person name="Salamov A."/>
            <person name="Ahrendt S.R."/>
            <person name="Lipzen A."/>
            <person name="Sullivan W."/>
            <person name="Andreopoulos W.B."/>
            <person name="Clum A."/>
            <person name="Lindquist E."/>
            <person name="Daum C."/>
            <person name="Ramamoorthy G.K."/>
            <person name="Gryganskyi A."/>
            <person name="Culley D."/>
            <person name="Magnuson J.K."/>
            <person name="James T.Y."/>
            <person name="O'Malley M.A."/>
            <person name="Stajich J.E."/>
            <person name="Spatafora J.W."/>
            <person name="Visel A."/>
            <person name="Grigoriev I.V."/>
        </authorList>
    </citation>
    <scope>NUCLEOTIDE SEQUENCE [LARGE SCALE GENOMIC DNA]</scope>
    <source>
        <strain evidence="9 10">62-1032</strain>
    </source>
</reference>
<dbReference type="GO" id="GO:0000981">
    <property type="term" value="F:DNA-binding transcription factor activity, RNA polymerase II-specific"/>
    <property type="evidence" value="ECO:0007669"/>
    <property type="project" value="InterPro"/>
</dbReference>
<dbReference type="PROSITE" id="PS00463">
    <property type="entry name" value="ZN2_CY6_FUNGAL_1"/>
    <property type="match status" value="1"/>
</dbReference>
<dbReference type="PROSITE" id="PS50048">
    <property type="entry name" value="ZN2_CY6_FUNGAL_2"/>
    <property type="match status" value="1"/>
</dbReference>
<dbReference type="InterPro" id="IPR051089">
    <property type="entry name" value="prtT"/>
</dbReference>
<dbReference type="PANTHER" id="PTHR31845">
    <property type="entry name" value="FINGER DOMAIN PROTEIN, PUTATIVE-RELATED"/>
    <property type="match status" value="1"/>
</dbReference>
<dbReference type="Proteomes" id="UP000193467">
    <property type="component" value="Unassembled WGS sequence"/>
</dbReference>
<evidence type="ECO:0000256" key="3">
    <source>
        <dbReference type="ARBA" id="ARBA00023015"/>
    </source>
</evidence>
<evidence type="ECO:0000259" key="8">
    <source>
        <dbReference type="PROSITE" id="PS50048"/>
    </source>
</evidence>
<gene>
    <name evidence="9" type="ORF">BCR35DRAFT_281551</name>
</gene>
<dbReference type="SUPFAM" id="SSF57701">
    <property type="entry name" value="Zn2/Cys6 DNA-binding domain"/>
    <property type="match status" value="1"/>
</dbReference>
<feature type="region of interest" description="Disordered" evidence="7">
    <location>
        <begin position="68"/>
        <end position="143"/>
    </location>
</feature>
<dbReference type="GO" id="GO:0005634">
    <property type="term" value="C:nucleus"/>
    <property type="evidence" value="ECO:0007669"/>
    <property type="project" value="UniProtKB-SubCell"/>
</dbReference>
<dbReference type="Pfam" id="PF04082">
    <property type="entry name" value="Fungal_trans"/>
    <property type="match status" value="1"/>
</dbReference>
<dbReference type="InterPro" id="IPR036864">
    <property type="entry name" value="Zn2-C6_fun-type_DNA-bd_sf"/>
</dbReference>
<keyword evidence="2" id="KW-0479">Metal-binding</keyword>